<comment type="caution">
    <text evidence="3">The sequence shown here is derived from an EMBL/GenBank/DDBJ whole genome shotgun (WGS) entry which is preliminary data.</text>
</comment>
<feature type="region of interest" description="Disordered" evidence="1">
    <location>
        <begin position="76"/>
        <end position="97"/>
    </location>
</feature>
<evidence type="ECO:0000256" key="1">
    <source>
        <dbReference type="SAM" id="MobiDB-lite"/>
    </source>
</evidence>
<feature type="compositionally biased region" description="Basic residues" evidence="1">
    <location>
        <begin position="83"/>
        <end position="93"/>
    </location>
</feature>
<dbReference type="SUPFAM" id="SSF46934">
    <property type="entry name" value="UBA-like"/>
    <property type="match status" value="1"/>
</dbReference>
<feature type="region of interest" description="Disordered" evidence="1">
    <location>
        <begin position="371"/>
        <end position="414"/>
    </location>
</feature>
<feature type="region of interest" description="Disordered" evidence="1">
    <location>
        <begin position="514"/>
        <end position="615"/>
    </location>
</feature>
<feature type="compositionally biased region" description="Polar residues" evidence="1">
    <location>
        <begin position="1"/>
        <end position="10"/>
    </location>
</feature>
<dbReference type="Proteomes" id="UP001365128">
    <property type="component" value="Unassembled WGS sequence"/>
</dbReference>
<evidence type="ECO:0000313" key="4">
    <source>
        <dbReference type="Proteomes" id="UP001365128"/>
    </source>
</evidence>
<evidence type="ECO:0000259" key="2">
    <source>
        <dbReference type="PROSITE" id="PS50030"/>
    </source>
</evidence>
<sequence>MYPVTEQTVAQIAPWPEPPPCLHNSPSRTQSVTKPPSSTSSWILGTGMRRRPESVFSRRGAATPVEEVAPDCTRCVPSEAPRKSSKRKPGRRRFSMEDKSGTILHAVPRAIVEDLSPRAMTAAFINRCIATPSCHSRSNSEGSSMDLPELRSEIYSISEETTALGDGNEKRVCHSNSPPTAHCLPILPFSPSDAPKHPFLVKKKWKESRKGEGHPEVGVWRDGKAYWASSQSSIPIVQRPEDAFIAELDSRPLSAHDSRAGDMDSEIRSGRPSIQVVIPEQQRFPHFHLPNPSMSLAPTSNPAPPSAPQPSIAGDLISSRPVSPQVAARHPNVHTSMVSSLSAQSLLMKASTEAHPGQPWDPAGLTTLHQFSSSASSASNGSARDRDELSSNYSNSSRTSVTSVDDNGEPALRPKSQLYADGRTASQAFSVGSPIAAGVFDENTPVVVEQEGSTLLRSANSRAAARQEQARIPMAHPGQPFIPPSAKKTHEGAARRLMRKASAKQKSIVPVTRQTLGVEAGPSRMGPRTKPRSSPTLSEAETALEEHLCCLSPTSIDGGDREKPAFRESQLPPPPRKSSKRRLAPMLGSARTGTQSAPQYQNGPASNGQPSAVPRDIRPDAAEAVLCGILGSCHSLDDLFSLASVNRGFHYVFKRHELEIMQEVLRNESPPAWEFRQVAPPHPFELGTPESSLLGSEYTPASFYRKHKHDKIVISALKSLVLTRCQSFLRPETVMALAIDSNNRAQRMDDAFWRIWTFCKLFGCGKNREYDIVAQIDWLRGGPAAHQTDARATVYSGNSIDLSSVLANASDHFAKGNPGGLSAEELYDMTEIWTCLGVLLSGLEGRTAQAREYGVFELTDIRGGDIDGEERMLDEWIYYLLTLGPDVVLYLASPSNNPDPDAFQIAKEKGWIQWTPPFHDSSRCTFLKEAVSRVYEEKVAAMAAAHPRHNLEVRRNMRERIAQHKAEIHMRKRSGHCPLVRMSMERPISDWEGVFRSLGEPQRTASLCSGRSAARHAPLPPMPELPAMGENEIRATLHTRSISAPQPQSQTTSGMSAYKASPAARHTARSSIGGPLSSSVSTFSPEQSRSTLNTVHPLANHSNTSLATVSSVSTPGSFMSAPTLLTEPPSGMSTLAGNRQSASFQHPKQFDFAPPNATNKVPSDPAHNTSEKAIFRLVEMGFTAEQAKYALMKTDLGDGLRLDRAVELLLRSG</sequence>
<feature type="compositionally biased region" description="Polar residues" evidence="1">
    <location>
        <begin position="591"/>
        <end position="610"/>
    </location>
</feature>
<feature type="domain" description="UBA" evidence="2">
    <location>
        <begin position="1168"/>
        <end position="1212"/>
    </location>
</feature>
<keyword evidence="4" id="KW-1185">Reference proteome</keyword>
<feature type="compositionally biased region" description="Low complexity" evidence="1">
    <location>
        <begin position="1070"/>
        <end position="1081"/>
    </location>
</feature>
<name>A0ABR1MIK8_9PEZI</name>
<gene>
    <name evidence="3" type="ORF">IWX46DRAFT_595993</name>
</gene>
<reference evidence="3 4" key="1">
    <citation type="submission" date="2024-04" db="EMBL/GenBank/DDBJ databases">
        <title>Phyllosticta paracitricarpa is synonymous to the EU quarantine fungus P. citricarpa based on phylogenomic analyses.</title>
        <authorList>
            <consortium name="Lawrence Berkeley National Laboratory"/>
            <person name="Van Ingen-Buijs V.A."/>
            <person name="Van Westerhoven A.C."/>
            <person name="Haridas S."/>
            <person name="Skiadas P."/>
            <person name="Martin F."/>
            <person name="Groenewald J.Z."/>
            <person name="Crous P.W."/>
            <person name="Seidl M.F."/>
        </authorList>
    </citation>
    <scope>NUCLEOTIDE SEQUENCE [LARGE SCALE GENOMIC DNA]</scope>
    <source>
        <strain evidence="3 4">CBS 122670</strain>
    </source>
</reference>
<dbReference type="InterPro" id="IPR015940">
    <property type="entry name" value="UBA"/>
</dbReference>
<dbReference type="PROSITE" id="PS50030">
    <property type="entry name" value="UBA"/>
    <property type="match status" value="1"/>
</dbReference>
<proteinExistence type="predicted"/>
<dbReference type="EMBL" id="JBBPDW010000009">
    <property type="protein sequence ID" value="KAK7549428.1"/>
    <property type="molecule type" value="Genomic_DNA"/>
</dbReference>
<protein>
    <recommendedName>
        <fullName evidence="2">UBA domain-containing protein</fullName>
    </recommendedName>
</protein>
<feature type="region of interest" description="Disordered" evidence="1">
    <location>
        <begin position="1068"/>
        <end position="1090"/>
    </location>
</feature>
<feature type="compositionally biased region" description="Polar residues" evidence="1">
    <location>
        <begin position="24"/>
        <end position="43"/>
    </location>
</feature>
<feature type="compositionally biased region" description="Low complexity" evidence="1">
    <location>
        <begin position="390"/>
        <end position="404"/>
    </location>
</feature>
<evidence type="ECO:0000313" key="3">
    <source>
        <dbReference type="EMBL" id="KAK7549428.1"/>
    </source>
</evidence>
<feature type="region of interest" description="Disordered" evidence="1">
    <location>
        <begin position="1"/>
        <end position="62"/>
    </location>
</feature>
<feature type="compositionally biased region" description="Low complexity" evidence="1">
    <location>
        <begin position="372"/>
        <end position="382"/>
    </location>
</feature>
<dbReference type="Gene3D" id="1.10.8.10">
    <property type="entry name" value="DNA helicase RuvA subunit, C-terminal domain"/>
    <property type="match status" value="1"/>
</dbReference>
<accession>A0ABR1MIK8</accession>
<feature type="region of interest" description="Disordered" evidence="1">
    <location>
        <begin position="285"/>
        <end position="327"/>
    </location>
</feature>
<organism evidence="3 4">
    <name type="scientific">Phyllosticta citricarpa</name>
    <dbReference type="NCBI Taxonomy" id="55181"/>
    <lineage>
        <taxon>Eukaryota</taxon>
        <taxon>Fungi</taxon>
        <taxon>Dikarya</taxon>
        <taxon>Ascomycota</taxon>
        <taxon>Pezizomycotina</taxon>
        <taxon>Dothideomycetes</taxon>
        <taxon>Dothideomycetes incertae sedis</taxon>
        <taxon>Botryosphaeriales</taxon>
        <taxon>Phyllostictaceae</taxon>
        <taxon>Phyllosticta</taxon>
    </lineage>
</organism>
<dbReference type="InterPro" id="IPR009060">
    <property type="entry name" value="UBA-like_sf"/>
</dbReference>